<proteinExistence type="predicted"/>
<dbReference type="PANTHER" id="PTHR22741:SF10">
    <property type="entry name" value="COILED-COIL DOMAIN-CONTAINING PROTEIN CG32809"/>
    <property type="match status" value="1"/>
</dbReference>
<keyword evidence="1" id="KW-0175">Coiled coil</keyword>
<feature type="region of interest" description="Disordered" evidence="2">
    <location>
        <begin position="1"/>
        <end position="67"/>
    </location>
</feature>
<evidence type="ECO:0000256" key="1">
    <source>
        <dbReference type="ARBA" id="ARBA00023054"/>
    </source>
</evidence>
<dbReference type="PANTHER" id="PTHR22741">
    <property type="entry name" value="P140CAP/SNIP-RELATED"/>
    <property type="match status" value="1"/>
</dbReference>
<feature type="compositionally biased region" description="Basic and acidic residues" evidence="2">
    <location>
        <begin position="99"/>
        <end position="110"/>
    </location>
</feature>
<feature type="region of interest" description="Disordered" evidence="2">
    <location>
        <begin position="81"/>
        <end position="116"/>
    </location>
</feature>
<feature type="domain" description="Actin interacting protein 3-like C-terminal" evidence="3">
    <location>
        <begin position="217"/>
        <end position="357"/>
    </location>
</feature>
<evidence type="ECO:0000259" key="3">
    <source>
        <dbReference type="Pfam" id="PF03915"/>
    </source>
</evidence>
<reference evidence="4 5" key="1">
    <citation type="submission" date="2015-07" db="EMBL/GenBank/DDBJ databases">
        <title>The genome of Eufriesea mexicana.</title>
        <authorList>
            <person name="Pan H."/>
            <person name="Kapheim K."/>
        </authorList>
    </citation>
    <scope>NUCLEOTIDE SEQUENCE [LARGE SCALE GENOMIC DNA]</scope>
    <source>
        <strain evidence="4">0111107269</strain>
        <tissue evidence="4">Whole body</tissue>
    </source>
</reference>
<evidence type="ECO:0000313" key="5">
    <source>
        <dbReference type="Proteomes" id="UP000250275"/>
    </source>
</evidence>
<evidence type="ECO:0000256" key="2">
    <source>
        <dbReference type="SAM" id="MobiDB-lite"/>
    </source>
</evidence>
<evidence type="ECO:0000313" key="4">
    <source>
        <dbReference type="EMBL" id="OAD54537.1"/>
    </source>
</evidence>
<dbReference type="GO" id="GO:0005737">
    <property type="term" value="C:cytoplasm"/>
    <property type="evidence" value="ECO:0007669"/>
    <property type="project" value="TreeGrafter"/>
</dbReference>
<dbReference type="EMBL" id="KQ764286">
    <property type="protein sequence ID" value="OAD54537.1"/>
    <property type="molecule type" value="Genomic_DNA"/>
</dbReference>
<dbReference type="Pfam" id="PF03915">
    <property type="entry name" value="AIP3"/>
    <property type="match status" value="1"/>
</dbReference>
<name>A0A310SLC9_9HYME</name>
<protein>
    <recommendedName>
        <fullName evidence="3">Actin interacting protein 3-like C-terminal domain-containing protein</fullName>
    </recommendedName>
</protein>
<dbReference type="InterPro" id="IPR022782">
    <property type="entry name" value="AIP3-like_C"/>
</dbReference>
<dbReference type="OrthoDB" id="6022652at2759"/>
<sequence>MCSKCSECCQGSRHSVDASPTPGSDSETSEEEWNSDCKGRPSNDIGGGGRSRDEPRRHTLGGDHQPSLHHQQFNAAQQLHPLHPHHLPPPHGQYGGGGRSRDEPRRHTLGGDHQPSLHHQQFNAAQQLHPLHPHHLPPPHGQYGTPPTRHTTMDLESPLPRGYPPPSSTMLFDDDPGIMSEVETSSTGFRRGGKQRSSLPVVRTPSKTLERPLGLVFLQYRNETKRALLPNEITSIDTVKALFVRSFPKQLTMEYLDSPHVKVYIHDSNKDMFYELEDLRSHLRDIRDRSVLRLFESSDGVTGMSGPLGIPGTGSGLPPHWEDQSYFSEPEFDSEYQHQHIHKSKVTSLRKRLQDLLSAFMPSTDRHSWYSSRPRILAIRL</sequence>
<dbReference type="InterPro" id="IPR051825">
    <property type="entry name" value="SRCIN1"/>
</dbReference>
<dbReference type="Proteomes" id="UP000250275">
    <property type="component" value="Unassembled WGS sequence"/>
</dbReference>
<accession>A0A310SLC9</accession>
<keyword evidence="5" id="KW-1185">Reference proteome</keyword>
<organism evidence="4 5">
    <name type="scientific">Eufriesea mexicana</name>
    <dbReference type="NCBI Taxonomy" id="516756"/>
    <lineage>
        <taxon>Eukaryota</taxon>
        <taxon>Metazoa</taxon>
        <taxon>Ecdysozoa</taxon>
        <taxon>Arthropoda</taxon>
        <taxon>Hexapoda</taxon>
        <taxon>Insecta</taxon>
        <taxon>Pterygota</taxon>
        <taxon>Neoptera</taxon>
        <taxon>Endopterygota</taxon>
        <taxon>Hymenoptera</taxon>
        <taxon>Apocrita</taxon>
        <taxon>Aculeata</taxon>
        <taxon>Apoidea</taxon>
        <taxon>Anthophila</taxon>
        <taxon>Apidae</taxon>
        <taxon>Eufriesea</taxon>
    </lineage>
</organism>
<feature type="region of interest" description="Disordered" evidence="2">
    <location>
        <begin position="130"/>
        <end position="155"/>
    </location>
</feature>
<feature type="compositionally biased region" description="Basic and acidic residues" evidence="2">
    <location>
        <begin position="50"/>
        <end position="61"/>
    </location>
</feature>
<gene>
    <name evidence="4" type="ORF">WN48_06592</name>
</gene>
<dbReference type="AlphaFoldDB" id="A0A310SLC9"/>